<accession>S4P554</accession>
<organism evidence="1">
    <name type="scientific">Pararge aegeria</name>
    <name type="common">speckled wood butterfly</name>
    <dbReference type="NCBI Taxonomy" id="116150"/>
    <lineage>
        <taxon>Eukaryota</taxon>
        <taxon>Metazoa</taxon>
        <taxon>Ecdysozoa</taxon>
        <taxon>Arthropoda</taxon>
        <taxon>Hexapoda</taxon>
        <taxon>Insecta</taxon>
        <taxon>Pterygota</taxon>
        <taxon>Neoptera</taxon>
        <taxon>Endopterygota</taxon>
        <taxon>Lepidoptera</taxon>
        <taxon>Glossata</taxon>
        <taxon>Ditrysia</taxon>
        <taxon>Papilionoidea</taxon>
        <taxon>Nymphalidae</taxon>
        <taxon>Satyrinae</taxon>
        <taxon>Satyrini</taxon>
        <taxon>Parargina</taxon>
        <taxon>Pararge</taxon>
    </lineage>
</organism>
<dbReference type="AlphaFoldDB" id="S4P554"/>
<sequence length="67" mass="8069">MRRYSTPCRPTYLTSARFAAHRSAPTAPYTTRLRLYRYLYCYYWLPSSYYCGTYDRNTTRNGVDFVI</sequence>
<proteinExistence type="predicted"/>
<dbReference type="EMBL" id="GAIX01007356">
    <property type="protein sequence ID" value="JAA85204.1"/>
    <property type="molecule type" value="Transcribed_RNA"/>
</dbReference>
<evidence type="ECO:0000313" key="1">
    <source>
        <dbReference type="EMBL" id="JAA85204.1"/>
    </source>
</evidence>
<name>S4P554_9NEOP</name>
<reference evidence="1" key="1">
    <citation type="journal article" date="2013" name="BMC Genomics">
        <title>Unscrambling butterfly oogenesis.</title>
        <authorList>
            <person name="Carter J.M."/>
            <person name="Baker S.C."/>
            <person name="Pink R."/>
            <person name="Carter D.R."/>
            <person name="Collins A."/>
            <person name="Tomlin J."/>
            <person name="Gibbs M."/>
            <person name="Breuker C.J."/>
        </authorList>
    </citation>
    <scope>NUCLEOTIDE SEQUENCE</scope>
    <source>
        <tissue evidence="1">Ovary</tissue>
    </source>
</reference>
<protein>
    <submittedName>
        <fullName evidence="1">Macroglobulin complement-related protein</fullName>
    </submittedName>
</protein>
<reference evidence="1" key="2">
    <citation type="submission" date="2013-05" db="EMBL/GenBank/DDBJ databases">
        <authorList>
            <person name="Carter J.-M."/>
            <person name="Baker S.C."/>
            <person name="Pink R."/>
            <person name="Carter D.R.F."/>
            <person name="Collins A."/>
            <person name="Tomlin J."/>
            <person name="Gibbs M."/>
            <person name="Breuker C.J."/>
        </authorList>
    </citation>
    <scope>NUCLEOTIDE SEQUENCE</scope>
    <source>
        <tissue evidence="1">Ovary</tissue>
    </source>
</reference>